<reference evidence="2" key="1">
    <citation type="journal article" date="2016" name="Sci. Rep.">
        <title>Molecular characterization of firefly nuptial gifts: a multi-omics approach sheds light on postcopulatory sexual selection.</title>
        <authorList>
            <person name="Al-Wathiqui N."/>
            <person name="Fallon T.R."/>
            <person name="South A."/>
            <person name="Weng J.K."/>
            <person name="Lewis S.M."/>
        </authorList>
    </citation>
    <scope>NUCLEOTIDE SEQUENCE</scope>
</reference>
<sequence>MYFKLVLASIGLLCVGVTSGTSGRYCHSCYGRYDDSPAAFDDCRHFVNITKTDTCSSSAHCIFYYKTFSKMNKAKSVAARFCSDHDCDYFRVSGDPYKHCSQCETDYCNTDKFLSIR</sequence>
<name>A0A1Y1MTR1_PHOPY</name>
<proteinExistence type="predicted"/>
<dbReference type="AlphaFoldDB" id="A0A1Y1MTR1"/>
<evidence type="ECO:0000256" key="1">
    <source>
        <dbReference type="SAM" id="SignalP"/>
    </source>
</evidence>
<dbReference type="EMBL" id="GEZM01025700">
    <property type="protein sequence ID" value="JAV87376.1"/>
    <property type="molecule type" value="Transcribed_RNA"/>
</dbReference>
<keyword evidence="1" id="KW-0732">Signal</keyword>
<feature type="signal peptide" evidence="1">
    <location>
        <begin position="1"/>
        <end position="20"/>
    </location>
</feature>
<organism evidence="2">
    <name type="scientific">Photinus pyralis</name>
    <name type="common">Common eastern firefly</name>
    <name type="synonym">Lampyris pyralis</name>
    <dbReference type="NCBI Taxonomy" id="7054"/>
    <lineage>
        <taxon>Eukaryota</taxon>
        <taxon>Metazoa</taxon>
        <taxon>Ecdysozoa</taxon>
        <taxon>Arthropoda</taxon>
        <taxon>Hexapoda</taxon>
        <taxon>Insecta</taxon>
        <taxon>Pterygota</taxon>
        <taxon>Neoptera</taxon>
        <taxon>Endopterygota</taxon>
        <taxon>Coleoptera</taxon>
        <taxon>Polyphaga</taxon>
        <taxon>Elateriformia</taxon>
        <taxon>Elateroidea</taxon>
        <taxon>Lampyridae</taxon>
        <taxon>Lampyrinae</taxon>
        <taxon>Photinus</taxon>
    </lineage>
</organism>
<evidence type="ECO:0000313" key="2">
    <source>
        <dbReference type="EMBL" id="JAV87376.1"/>
    </source>
</evidence>
<feature type="chain" id="PRO_5012643603" description="Protein quiver" evidence="1">
    <location>
        <begin position="21"/>
        <end position="117"/>
    </location>
</feature>
<protein>
    <recommendedName>
        <fullName evidence="3">Protein quiver</fullName>
    </recommendedName>
</protein>
<evidence type="ECO:0008006" key="3">
    <source>
        <dbReference type="Google" id="ProtNLM"/>
    </source>
</evidence>
<accession>A0A1Y1MTR1</accession>